<evidence type="ECO:0000256" key="5">
    <source>
        <dbReference type="SAM" id="MobiDB-lite"/>
    </source>
</evidence>
<proteinExistence type="predicted"/>
<keyword evidence="4 6" id="KW-0472">Membrane</keyword>
<feature type="transmembrane region" description="Helical" evidence="6">
    <location>
        <begin position="317"/>
        <end position="336"/>
    </location>
</feature>
<keyword evidence="3 6" id="KW-1133">Transmembrane helix</keyword>
<evidence type="ECO:0000313" key="9">
    <source>
        <dbReference type="Proteomes" id="UP000275401"/>
    </source>
</evidence>
<dbReference type="RefSeq" id="WP_123107450.1">
    <property type="nucleotide sequence ID" value="NZ_RIBZ01000821.1"/>
</dbReference>
<protein>
    <submittedName>
        <fullName evidence="8">MFS transporter</fullName>
    </submittedName>
</protein>
<sequence>MSAPAPNAAPVAAADTESSPERSARLTGQRVGGVFTALYILAIIGVWIALLTPASVTLSLRIAALDPEGKTSSLALVAGVGAIFAMVANPVFGHFSDRCTSRWGRRRPFVVVGTLVGGASLFVIGTAPSIPVVLVGWCLTQIAMNAAMAALIAILPDRVPEERRGTVSGLMGMTNQVATVSGTFLIATTGTQGLGMFIVPAAIGLVLVVVFALYLKEVPRGKGEVPPRTWLDIPRSLWINPLRHRDFAWAFVSRFLVWTGKALLLTYKTYFLMDHLGYSSDRAASILSWAMLVLAIGVVLGSNVSGWLSDRLQRRKVFIAVASVLFGIGMGVIAVSSTLTGFIAGIAVAGLGQGVYVGVDYALVVSVLPDSETEAAKGMGLFNIANALPQSVAPAIAPLFLAIGGGSNYAVLYVSAAGFALLGAVAVMFIKGAR</sequence>
<evidence type="ECO:0000256" key="4">
    <source>
        <dbReference type="ARBA" id="ARBA00023136"/>
    </source>
</evidence>
<dbReference type="GO" id="GO:0005886">
    <property type="term" value="C:plasma membrane"/>
    <property type="evidence" value="ECO:0007669"/>
    <property type="project" value="UniProtKB-SubCell"/>
</dbReference>
<dbReference type="Gene3D" id="1.20.1250.20">
    <property type="entry name" value="MFS general substrate transporter like domains"/>
    <property type="match status" value="2"/>
</dbReference>
<dbReference type="Pfam" id="PF07690">
    <property type="entry name" value="MFS_1"/>
    <property type="match status" value="1"/>
</dbReference>
<comment type="caution">
    <text evidence="8">The sequence shown here is derived from an EMBL/GenBank/DDBJ whole genome shotgun (WGS) entry which is preliminary data.</text>
</comment>
<evidence type="ECO:0000256" key="1">
    <source>
        <dbReference type="ARBA" id="ARBA00004651"/>
    </source>
</evidence>
<feature type="domain" description="Major facilitator superfamily (MFS) profile" evidence="7">
    <location>
        <begin position="38"/>
        <end position="434"/>
    </location>
</feature>
<dbReference type="EMBL" id="RIBZ01000821">
    <property type="protein sequence ID" value="RNF87157.1"/>
    <property type="molecule type" value="Genomic_DNA"/>
</dbReference>
<feature type="transmembrane region" description="Helical" evidence="6">
    <location>
        <begin position="247"/>
        <end position="266"/>
    </location>
</feature>
<dbReference type="PROSITE" id="PS50850">
    <property type="entry name" value="MFS"/>
    <property type="match status" value="1"/>
</dbReference>
<organism evidence="8 9">
    <name type="scientific">Streptomyces botrytidirepellens</name>
    <dbReference type="NCBI Taxonomy" id="2486417"/>
    <lineage>
        <taxon>Bacteria</taxon>
        <taxon>Bacillati</taxon>
        <taxon>Actinomycetota</taxon>
        <taxon>Actinomycetes</taxon>
        <taxon>Kitasatosporales</taxon>
        <taxon>Streptomycetaceae</taxon>
        <taxon>Streptomyces</taxon>
    </lineage>
</organism>
<feature type="transmembrane region" description="Helical" evidence="6">
    <location>
        <begin position="167"/>
        <end position="187"/>
    </location>
</feature>
<accession>A0A3M8T0H3</accession>
<evidence type="ECO:0000256" key="3">
    <source>
        <dbReference type="ARBA" id="ARBA00022989"/>
    </source>
</evidence>
<feature type="transmembrane region" description="Helical" evidence="6">
    <location>
        <begin position="31"/>
        <end position="54"/>
    </location>
</feature>
<gene>
    <name evidence="8" type="ORF">EEJ42_42285</name>
</gene>
<dbReference type="InterPro" id="IPR011701">
    <property type="entry name" value="MFS"/>
</dbReference>
<keyword evidence="2 6" id="KW-0812">Transmembrane</keyword>
<feature type="transmembrane region" description="Helical" evidence="6">
    <location>
        <begin position="108"/>
        <end position="128"/>
    </location>
</feature>
<dbReference type="SUPFAM" id="SSF103473">
    <property type="entry name" value="MFS general substrate transporter"/>
    <property type="match status" value="1"/>
</dbReference>
<feature type="transmembrane region" description="Helical" evidence="6">
    <location>
        <begin position="380"/>
        <end position="403"/>
    </location>
</feature>
<feature type="transmembrane region" description="Helical" evidence="6">
    <location>
        <begin position="74"/>
        <end position="96"/>
    </location>
</feature>
<name>A0A3M8T0H3_9ACTN</name>
<feature type="region of interest" description="Disordered" evidence="5">
    <location>
        <begin position="1"/>
        <end position="25"/>
    </location>
</feature>
<feature type="compositionally biased region" description="Low complexity" evidence="5">
    <location>
        <begin position="1"/>
        <end position="14"/>
    </location>
</feature>
<dbReference type="AlphaFoldDB" id="A0A3M8T0H3"/>
<feature type="transmembrane region" description="Helical" evidence="6">
    <location>
        <begin position="286"/>
        <end position="305"/>
    </location>
</feature>
<feature type="transmembrane region" description="Helical" evidence="6">
    <location>
        <begin position="193"/>
        <end position="215"/>
    </location>
</feature>
<comment type="subcellular location">
    <subcellularLocation>
        <location evidence="1">Cell membrane</location>
        <topology evidence="1">Multi-pass membrane protein</topology>
    </subcellularLocation>
</comment>
<feature type="transmembrane region" description="Helical" evidence="6">
    <location>
        <begin position="342"/>
        <end position="368"/>
    </location>
</feature>
<feature type="transmembrane region" description="Helical" evidence="6">
    <location>
        <begin position="134"/>
        <end position="155"/>
    </location>
</feature>
<keyword evidence="9" id="KW-1185">Reference proteome</keyword>
<dbReference type="PANTHER" id="PTHR23528">
    <property type="match status" value="1"/>
</dbReference>
<evidence type="ECO:0000256" key="6">
    <source>
        <dbReference type="SAM" id="Phobius"/>
    </source>
</evidence>
<dbReference type="InterPro" id="IPR036259">
    <property type="entry name" value="MFS_trans_sf"/>
</dbReference>
<evidence type="ECO:0000256" key="2">
    <source>
        <dbReference type="ARBA" id="ARBA00022692"/>
    </source>
</evidence>
<feature type="transmembrane region" description="Helical" evidence="6">
    <location>
        <begin position="409"/>
        <end position="430"/>
    </location>
</feature>
<dbReference type="GO" id="GO:0022857">
    <property type="term" value="F:transmembrane transporter activity"/>
    <property type="evidence" value="ECO:0007669"/>
    <property type="project" value="InterPro"/>
</dbReference>
<evidence type="ECO:0000313" key="8">
    <source>
        <dbReference type="EMBL" id="RNF87157.1"/>
    </source>
</evidence>
<reference evidence="8 9" key="1">
    <citation type="submission" date="2018-11" db="EMBL/GenBank/DDBJ databases">
        <title>The Potential of Streptomyces as Biocontrol Agents against the Tomato grey mould, Botrytis cinerea (Gray mold) Frontiers in Microbiology.</title>
        <authorList>
            <person name="Li D."/>
        </authorList>
    </citation>
    <scope>NUCLEOTIDE SEQUENCE [LARGE SCALE GENOMIC DNA]</scope>
    <source>
        <strain evidence="8 9">NEAU-LD23</strain>
    </source>
</reference>
<dbReference type="PANTHER" id="PTHR23528:SF1">
    <property type="entry name" value="MAJOR FACILITATOR SUPERFAMILY (MFS) PROFILE DOMAIN-CONTAINING PROTEIN"/>
    <property type="match status" value="1"/>
</dbReference>
<dbReference type="InterPro" id="IPR020846">
    <property type="entry name" value="MFS_dom"/>
</dbReference>
<evidence type="ECO:0000259" key="7">
    <source>
        <dbReference type="PROSITE" id="PS50850"/>
    </source>
</evidence>
<dbReference type="Proteomes" id="UP000275401">
    <property type="component" value="Unassembled WGS sequence"/>
</dbReference>